<evidence type="ECO:0000256" key="3">
    <source>
        <dbReference type="ARBA" id="ARBA00022741"/>
    </source>
</evidence>
<protein>
    <recommendedName>
        <fullName evidence="13">GB1/RHD3-type G domain-containing protein</fullName>
    </recommendedName>
</protein>
<dbReference type="OrthoDB" id="7788754at2759"/>
<evidence type="ECO:0000313" key="14">
    <source>
        <dbReference type="EMBL" id="CAG7730627.1"/>
    </source>
</evidence>
<keyword evidence="2 12" id="KW-0812">Transmembrane</keyword>
<comment type="subcellular location">
    <subcellularLocation>
        <location evidence="1">Endoplasmic reticulum membrane</location>
        <topology evidence="1">Multi-pass membrane protein</topology>
    </subcellularLocation>
</comment>
<evidence type="ECO:0000256" key="10">
    <source>
        <dbReference type="ARBA" id="ARBA00049117"/>
    </source>
</evidence>
<evidence type="ECO:0000256" key="5">
    <source>
        <dbReference type="ARBA" id="ARBA00022824"/>
    </source>
</evidence>
<dbReference type="PROSITE" id="PS51715">
    <property type="entry name" value="G_GB1_RHD3"/>
    <property type="match status" value="1"/>
</dbReference>
<dbReference type="GO" id="GO:0003924">
    <property type="term" value="F:GTPase activity"/>
    <property type="evidence" value="ECO:0007669"/>
    <property type="project" value="InterPro"/>
</dbReference>
<dbReference type="FunFam" id="1.20.58.420:FF:000001">
    <property type="entry name" value="Atlastin-1 isoform 1"/>
    <property type="match status" value="1"/>
</dbReference>
<sequence length="542" mass="61054">MNHIQGESGDVGEDVIPTAKQHGPVQVIVSDDEHQFELDEKALETVLLQDDIKDLPVAVVSVAGAFRKGKSFILDFFLRYLKCGGKGDWLGSDDVPLEGFTWRGGAERDTTGILFWSEVFKVITPSGEEIAVLLVDTQGAFDSQSTVRDCATIFALSTMTSSVQIYNLSQNIQEDDLQHLQLFTEYGRLALEDCSDRPFQKLMFLVRDWSYPYESPYGIEGGEKILERRLLVSDKQHHELQSLRKHIRSCFSDISCFLMPHPGLKVATNPNFDGRLSEIESDFKKHLLELVPLVLSPRNLVVKQIGGQKVKAKELVHYFKAYTAIYKGNELPEPKSMLEATAEANNLSAVSAAKDYYTQAMEEVCGGKKPYLNTATLEVEHMKSKRKALEQFSARRKMGGEEFSLKYVESLEREMEDLFSNFRSHNEGKNIMKSARTPAVLFIVAAICYVLSGIFGILGMYSFANMFNLIMGVKLLLLAMWAYVRYSGDYREVGTRIDSFANVIWDYALKPVSAKLMAKGIQTATNEMLSDQGIFRSKLNYM</sequence>
<keyword evidence="3" id="KW-0547">Nucleotide-binding</keyword>
<keyword evidence="6" id="KW-0460">Magnesium</keyword>
<dbReference type="CDD" id="cd01851">
    <property type="entry name" value="GBP"/>
    <property type="match status" value="1"/>
</dbReference>
<dbReference type="FunFam" id="3.40.50.300:FF:004169">
    <property type="entry name" value="Atlastin 3"/>
    <property type="match status" value="1"/>
</dbReference>
<evidence type="ECO:0000259" key="13">
    <source>
        <dbReference type="PROSITE" id="PS51715"/>
    </source>
</evidence>
<comment type="similarity">
    <text evidence="11">Belongs to the TRAFAC class dynamin-like GTPase superfamily. GB1/RHD3 GTPase family.</text>
</comment>
<evidence type="ECO:0000256" key="4">
    <source>
        <dbReference type="ARBA" id="ARBA00022801"/>
    </source>
</evidence>
<dbReference type="GO" id="GO:0005789">
    <property type="term" value="C:endoplasmic reticulum membrane"/>
    <property type="evidence" value="ECO:0007669"/>
    <property type="project" value="UniProtKB-SubCell"/>
</dbReference>
<feature type="domain" description="GB1/RHD3-type G" evidence="13">
    <location>
        <begin position="54"/>
        <end position="299"/>
    </location>
</feature>
<keyword evidence="4" id="KW-0378">Hydrolase</keyword>
<evidence type="ECO:0000256" key="1">
    <source>
        <dbReference type="ARBA" id="ARBA00004477"/>
    </source>
</evidence>
<keyword evidence="5" id="KW-0256">Endoplasmic reticulum</keyword>
<dbReference type="InterPro" id="IPR003191">
    <property type="entry name" value="Guanylate-bd/ATL_C"/>
</dbReference>
<evidence type="ECO:0000313" key="15">
    <source>
        <dbReference type="Proteomes" id="UP000708208"/>
    </source>
</evidence>
<keyword evidence="8" id="KW-0342">GTP-binding</keyword>
<organism evidence="14 15">
    <name type="scientific">Allacma fusca</name>
    <dbReference type="NCBI Taxonomy" id="39272"/>
    <lineage>
        <taxon>Eukaryota</taxon>
        <taxon>Metazoa</taxon>
        <taxon>Ecdysozoa</taxon>
        <taxon>Arthropoda</taxon>
        <taxon>Hexapoda</taxon>
        <taxon>Collembola</taxon>
        <taxon>Symphypleona</taxon>
        <taxon>Sminthuridae</taxon>
        <taxon>Allacma</taxon>
    </lineage>
</organism>
<dbReference type="InterPro" id="IPR015894">
    <property type="entry name" value="Guanylate-bd_N"/>
</dbReference>
<evidence type="ECO:0000256" key="11">
    <source>
        <dbReference type="PROSITE-ProRule" id="PRU01052"/>
    </source>
</evidence>
<evidence type="ECO:0000256" key="12">
    <source>
        <dbReference type="SAM" id="Phobius"/>
    </source>
</evidence>
<gene>
    <name evidence="14" type="ORF">AFUS01_LOCUS19253</name>
</gene>
<evidence type="ECO:0000256" key="6">
    <source>
        <dbReference type="ARBA" id="ARBA00022842"/>
    </source>
</evidence>
<comment type="catalytic activity">
    <reaction evidence="10">
        <text>GTP + H2O = GDP + phosphate + H(+)</text>
        <dbReference type="Rhea" id="RHEA:19669"/>
        <dbReference type="ChEBI" id="CHEBI:15377"/>
        <dbReference type="ChEBI" id="CHEBI:15378"/>
        <dbReference type="ChEBI" id="CHEBI:37565"/>
        <dbReference type="ChEBI" id="CHEBI:43474"/>
        <dbReference type="ChEBI" id="CHEBI:58189"/>
    </reaction>
    <physiologicalReaction direction="left-to-right" evidence="10">
        <dbReference type="Rhea" id="RHEA:19670"/>
    </physiologicalReaction>
</comment>
<name>A0A8J2K7N2_9HEXA</name>
<evidence type="ECO:0000256" key="9">
    <source>
        <dbReference type="ARBA" id="ARBA00023136"/>
    </source>
</evidence>
<accession>A0A8J2K7N2</accession>
<dbReference type="AlphaFoldDB" id="A0A8J2K7N2"/>
<evidence type="ECO:0000256" key="7">
    <source>
        <dbReference type="ARBA" id="ARBA00022989"/>
    </source>
</evidence>
<dbReference type="GO" id="GO:0005525">
    <property type="term" value="F:GTP binding"/>
    <property type="evidence" value="ECO:0007669"/>
    <property type="project" value="UniProtKB-KW"/>
</dbReference>
<comment type="caution">
    <text evidence="14">The sequence shown here is derived from an EMBL/GenBank/DDBJ whole genome shotgun (WGS) entry which is preliminary data.</text>
</comment>
<keyword evidence="9 12" id="KW-0472">Membrane</keyword>
<reference evidence="14" key="1">
    <citation type="submission" date="2021-06" db="EMBL/GenBank/DDBJ databases">
        <authorList>
            <person name="Hodson N. C."/>
            <person name="Mongue J. A."/>
            <person name="Jaron S. K."/>
        </authorList>
    </citation>
    <scope>NUCLEOTIDE SEQUENCE</scope>
</reference>
<evidence type="ECO:0000256" key="8">
    <source>
        <dbReference type="ARBA" id="ARBA00023134"/>
    </source>
</evidence>
<dbReference type="Pfam" id="PF02263">
    <property type="entry name" value="GBP"/>
    <property type="match status" value="1"/>
</dbReference>
<evidence type="ECO:0000256" key="2">
    <source>
        <dbReference type="ARBA" id="ARBA00022692"/>
    </source>
</evidence>
<dbReference type="EMBL" id="CAJVCH010197280">
    <property type="protein sequence ID" value="CAG7730627.1"/>
    <property type="molecule type" value="Genomic_DNA"/>
</dbReference>
<feature type="transmembrane region" description="Helical" evidence="12">
    <location>
        <begin position="467"/>
        <end position="486"/>
    </location>
</feature>
<feature type="transmembrane region" description="Helical" evidence="12">
    <location>
        <begin position="439"/>
        <end position="461"/>
    </location>
</feature>
<keyword evidence="15" id="KW-1185">Reference proteome</keyword>
<dbReference type="PANTHER" id="PTHR10751">
    <property type="entry name" value="GUANYLATE BINDING PROTEIN"/>
    <property type="match status" value="1"/>
</dbReference>
<proteinExistence type="inferred from homology"/>
<dbReference type="Proteomes" id="UP000708208">
    <property type="component" value="Unassembled WGS sequence"/>
</dbReference>
<dbReference type="Pfam" id="PF02841">
    <property type="entry name" value="GBP_C"/>
    <property type="match status" value="1"/>
</dbReference>
<dbReference type="InterPro" id="IPR030386">
    <property type="entry name" value="G_GB1_RHD3_dom"/>
</dbReference>
<keyword evidence="7 12" id="KW-1133">Transmembrane helix</keyword>
<dbReference type="FunFam" id="3.40.50.300:FF:003207">
    <property type="entry name" value="ATLastiN (Endoplasmic reticulum GTPase) related"/>
    <property type="match status" value="1"/>
</dbReference>